<evidence type="ECO:0000313" key="3">
    <source>
        <dbReference type="Proteomes" id="UP000746751"/>
    </source>
</evidence>
<organism evidence="2 3">
    <name type="scientific">Collinsella ihumii</name>
    <dbReference type="NCBI Taxonomy" id="1720204"/>
    <lineage>
        <taxon>Bacteria</taxon>
        <taxon>Bacillati</taxon>
        <taxon>Actinomycetota</taxon>
        <taxon>Coriobacteriia</taxon>
        <taxon>Coriobacteriales</taxon>
        <taxon>Coriobacteriaceae</taxon>
        <taxon>Collinsella</taxon>
    </lineage>
</organism>
<dbReference type="InterPro" id="IPR043472">
    <property type="entry name" value="Macro_dom-like"/>
</dbReference>
<evidence type="ECO:0000259" key="1">
    <source>
        <dbReference type="Pfam" id="PF10021"/>
    </source>
</evidence>
<dbReference type="Pfam" id="PF10021">
    <property type="entry name" value="PARG_cat_microb"/>
    <property type="match status" value="1"/>
</dbReference>
<dbReference type="InterPro" id="IPR019261">
    <property type="entry name" value="PARG_cat_microbial"/>
</dbReference>
<dbReference type="EMBL" id="DYVF01000019">
    <property type="protein sequence ID" value="HJG30195.1"/>
    <property type="molecule type" value="Genomic_DNA"/>
</dbReference>
<dbReference type="AlphaFoldDB" id="A0A921IQL2"/>
<dbReference type="Proteomes" id="UP000746751">
    <property type="component" value="Unassembled WGS sequence"/>
</dbReference>
<dbReference type="SUPFAM" id="SSF52949">
    <property type="entry name" value="Macro domain-like"/>
    <property type="match status" value="1"/>
</dbReference>
<proteinExistence type="predicted"/>
<name>A0A921IQL2_9ACTN</name>
<dbReference type="PANTHER" id="PTHR35596">
    <property type="entry name" value="DUF2263 DOMAIN-CONTAINING PROTEIN"/>
    <property type="match status" value="1"/>
</dbReference>
<comment type="caution">
    <text evidence="2">The sequence shown here is derived from an EMBL/GenBank/DDBJ whole genome shotgun (WGS) entry which is preliminary data.</text>
</comment>
<reference evidence="2" key="1">
    <citation type="journal article" date="2021" name="PeerJ">
        <title>Extensive microbial diversity within the chicken gut microbiome revealed by metagenomics and culture.</title>
        <authorList>
            <person name="Gilroy R."/>
            <person name="Ravi A."/>
            <person name="Getino M."/>
            <person name="Pursley I."/>
            <person name="Horton D.L."/>
            <person name="Alikhan N.F."/>
            <person name="Baker D."/>
            <person name="Gharbi K."/>
            <person name="Hall N."/>
            <person name="Watson M."/>
            <person name="Adriaenssens E.M."/>
            <person name="Foster-Nyarko E."/>
            <person name="Jarju S."/>
            <person name="Secka A."/>
            <person name="Antonio M."/>
            <person name="Oren A."/>
            <person name="Chaudhuri R.R."/>
            <person name="La Ragione R."/>
            <person name="Hildebrand F."/>
            <person name="Pallen M.J."/>
        </authorList>
    </citation>
    <scope>NUCLEOTIDE SEQUENCE</scope>
    <source>
        <strain evidence="2">ChiGjej2B2-7701</strain>
    </source>
</reference>
<accession>A0A921IQL2</accession>
<gene>
    <name evidence="2" type="ORF">K8U80_02235</name>
</gene>
<dbReference type="NCBIfam" id="TIGR02452">
    <property type="entry name" value="TIGR02452 family protein"/>
    <property type="match status" value="1"/>
</dbReference>
<evidence type="ECO:0000313" key="2">
    <source>
        <dbReference type="EMBL" id="HJG30195.1"/>
    </source>
</evidence>
<sequence>MAERRENPRKAARADAAKKHIEQMAARYAKEIEQAQQGTVRYDGAPAHEVEEGRVPQVNVVDADAVAIILENGRGRAAYCDLAVLDFASFVNPAGGFSRGATGQEQSLCRESYLGNVLETFGDWYAENRRRNLNCELYRNRALVVPAVRFGRGKIHAYADVVVAAAPNARRARSEYKVSDEVLADAMRDRIRFVLDLIDARGIKKAVLGAYGCGAFGWDASAVAEMFRAELASGAHALEEVWFAIPKTRYDDNLPRFEHAFACFPEQNGESYSDMQAARAKAAADAAAEAAAEEEDDWRKYL</sequence>
<dbReference type="PANTHER" id="PTHR35596:SF1">
    <property type="entry name" value="MICROBIAL-TYPE PARG CATALYTIC DOMAIN-CONTAINING PROTEIN"/>
    <property type="match status" value="1"/>
</dbReference>
<feature type="domain" description="Microbial-type PARG catalytic" evidence="1">
    <location>
        <begin position="28"/>
        <end position="150"/>
    </location>
</feature>
<dbReference type="InterPro" id="IPR012664">
    <property type="entry name" value="CHP02452"/>
</dbReference>
<dbReference type="Gene3D" id="3.40.220.10">
    <property type="entry name" value="Leucine Aminopeptidase, subunit E, domain 1"/>
    <property type="match status" value="1"/>
</dbReference>
<reference evidence="2" key="2">
    <citation type="submission" date="2021-09" db="EMBL/GenBank/DDBJ databases">
        <authorList>
            <person name="Gilroy R."/>
        </authorList>
    </citation>
    <scope>NUCLEOTIDE SEQUENCE</scope>
    <source>
        <strain evidence="2">ChiGjej2B2-7701</strain>
    </source>
</reference>
<protein>
    <submittedName>
        <fullName evidence="2">TIGR02452 family protein</fullName>
    </submittedName>
</protein>